<evidence type="ECO:0000256" key="1">
    <source>
        <dbReference type="ARBA" id="ARBA00022803"/>
    </source>
</evidence>
<evidence type="ECO:0000313" key="5">
    <source>
        <dbReference type="Proteomes" id="UP000281553"/>
    </source>
</evidence>
<dbReference type="SUPFAM" id="SSF48452">
    <property type="entry name" value="TPR-like"/>
    <property type="match status" value="1"/>
</dbReference>
<reference evidence="4 5" key="1">
    <citation type="submission" date="2018-11" db="EMBL/GenBank/DDBJ databases">
        <authorList>
            <consortium name="Pathogen Informatics"/>
        </authorList>
    </citation>
    <scope>NUCLEOTIDE SEQUENCE [LARGE SCALE GENOMIC DNA]</scope>
</reference>
<protein>
    <recommendedName>
        <fullName evidence="3">Cell division cycle protein 27 homolog</fullName>
    </recommendedName>
</protein>
<proteinExistence type="inferred from homology"/>
<dbReference type="PANTHER" id="PTHR12558:SF13">
    <property type="entry name" value="CELL DIVISION CYCLE PROTEIN 27 HOMOLOG"/>
    <property type="match status" value="1"/>
</dbReference>
<dbReference type="OrthoDB" id="329563at2759"/>
<dbReference type="GO" id="GO:0016567">
    <property type="term" value="P:protein ubiquitination"/>
    <property type="evidence" value="ECO:0007669"/>
    <property type="project" value="TreeGrafter"/>
</dbReference>
<evidence type="ECO:0000313" key="4">
    <source>
        <dbReference type="EMBL" id="VDN49438.1"/>
    </source>
</evidence>
<dbReference type="Gene3D" id="1.25.40.10">
    <property type="entry name" value="Tetratricopeptide repeat domain"/>
    <property type="match status" value="2"/>
</dbReference>
<accession>A0A3P7PKH2</accession>
<dbReference type="InterPro" id="IPR011990">
    <property type="entry name" value="TPR-like_helical_dom_sf"/>
</dbReference>
<feature type="non-terminal residue" evidence="4">
    <location>
        <position position="102"/>
    </location>
</feature>
<dbReference type="GO" id="GO:0005680">
    <property type="term" value="C:anaphase-promoting complex"/>
    <property type="evidence" value="ECO:0007669"/>
    <property type="project" value="TreeGrafter"/>
</dbReference>
<evidence type="ECO:0000256" key="2">
    <source>
        <dbReference type="ARBA" id="ARBA00038210"/>
    </source>
</evidence>
<dbReference type="PANTHER" id="PTHR12558">
    <property type="entry name" value="CELL DIVISION CYCLE 16,23,27"/>
    <property type="match status" value="1"/>
</dbReference>
<dbReference type="AlphaFoldDB" id="A0A3P7PKH2"/>
<dbReference type="GO" id="GO:0051301">
    <property type="term" value="P:cell division"/>
    <property type="evidence" value="ECO:0007669"/>
    <property type="project" value="TreeGrafter"/>
</dbReference>
<dbReference type="GO" id="GO:0031145">
    <property type="term" value="P:anaphase-promoting complex-dependent catabolic process"/>
    <property type="evidence" value="ECO:0007669"/>
    <property type="project" value="TreeGrafter"/>
</dbReference>
<dbReference type="EMBL" id="UYRU01121121">
    <property type="protein sequence ID" value="VDN49438.1"/>
    <property type="molecule type" value="Genomic_DNA"/>
</dbReference>
<evidence type="ECO:0000256" key="3">
    <source>
        <dbReference type="ARBA" id="ARBA00039307"/>
    </source>
</evidence>
<gene>
    <name evidence="4" type="ORF">DILT_LOCUS19772</name>
</gene>
<sequence length="102" mass="11766">MAFSLLSQHEYKSAMTALSELSHDQLATGLVLSWAARAHSEAADYPKARRLFNELRRLEPWQLRGMDLFSTVLWYLQDEIELSHLANDLLNLDRNAPEPWLA</sequence>
<comment type="similarity">
    <text evidence="2">Belongs to the APC3/CDC27 family.</text>
</comment>
<keyword evidence="1" id="KW-0802">TPR repeat</keyword>
<dbReference type="Proteomes" id="UP000281553">
    <property type="component" value="Unassembled WGS sequence"/>
</dbReference>
<keyword evidence="5" id="KW-1185">Reference proteome</keyword>
<dbReference type="GO" id="GO:0005737">
    <property type="term" value="C:cytoplasm"/>
    <property type="evidence" value="ECO:0007669"/>
    <property type="project" value="TreeGrafter"/>
</dbReference>
<dbReference type="GO" id="GO:0007091">
    <property type="term" value="P:metaphase/anaphase transition of mitotic cell cycle"/>
    <property type="evidence" value="ECO:0007669"/>
    <property type="project" value="TreeGrafter"/>
</dbReference>
<organism evidence="4 5">
    <name type="scientific">Dibothriocephalus latus</name>
    <name type="common">Fish tapeworm</name>
    <name type="synonym">Diphyllobothrium latum</name>
    <dbReference type="NCBI Taxonomy" id="60516"/>
    <lineage>
        <taxon>Eukaryota</taxon>
        <taxon>Metazoa</taxon>
        <taxon>Spiralia</taxon>
        <taxon>Lophotrochozoa</taxon>
        <taxon>Platyhelminthes</taxon>
        <taxon>Cestoda</taxon>
        <taxon>Eucestoda</taxon>
        <taxon>Diphyllobothriidea</taxon>
        <taxon>Diphyllobothriidae</taxon>
        <taxon>Dibothriocephalus</taxon>
    </lineage>
</organism>
<name>A0A3P7PKH2_DIBLA</name>